<dbReference type="InterPro" id="IPR029032">
    <property type="entry name" value="AhpD-like"/>
</dbReference>
<keyword evidence="2" id="KW-0560">Oxidoreductase</keyword>
<proteinExistence type="predicted"/>
<dbReference type="GeneID" id="27137465"/>
<sequence>MKPETEKMLNEFFDHADDLGDDVIEDIRELLGVVPFIFTVLREQRPEVFALSAIADYHISRPKSLDGKTAELVTMAAAAGAGADACLKVHMGAALREGASRDEILDVLQIAAMIGKTKVLASSLRTYREVCGEEQASTK</sequence>
<dbReference type="PANTHER" id="PTHR33930:SF2">
    <property type="entry name" value="BLR3452 PROTEIN"/>
    <property type="match status" value="1"/>
</dbReference>
<evidence type="ECO:0000313" key="3">
    <source>
        <dbReference type="EMBL" id="NQS77799.1"/>
    </source>
</evidence>
<organism evidence="2 4">
    <name type="scientific">Methanoculleus bourgensis</name>
    <dbReference type="NCBI Taxonomy" id="83986"/>
    <lineage>
        <taxon>Archaea</taxon>
        <taxon>Methanobacteriati</taxon>
        <taxon>Methanobacteriota</taxon>
        <taxon>Stenosarchaea group</taxon>
        <taxon>Methanomicrobia</taxon>
        <taxon>Methanomicrobiales</taxon>
        <taxon>Methanomicrobiaceae</taxon>
        <taxon>Methanoculleus</taxon>
    </lineage>
</organism>
<evidence type="ECO:0000313" key="4">
    <source>
        <dbReference type="Proteomes" id="UP000069850"/>
    </source>
</evidence>
<evidence type="ECO:0000259" key="1">
    <source>
        <dbReference type="Pfam" id="PF02627"/>
    </source>
</evidence>
<gene>
    <name evidence="3" type="ORF">HQQ74_03635</name>
    <name evidence="2" type="ORF">MMAB1_1638</name>
</gene>
<accession>A0A0X3BLI1</accession>
<reference evidence="3" key="2">
    <citation type="submission" date="2020-05" db="EMBL/GenBank/DDBJ databases">
        <title>The first insight into the ecology of ammonia-tolerant syntrophic propionate oxidizing bacteria.</title>
        <authorList>
            <person name="Singh A."/>
            <person name="Schnurer A."/>
            <person name="Westerholm M."/>
        </authorList>
    </citation>
    <scope>NUCLEOTIDE SEQUENCE</scope>
    <source>
        <strain evidence="3">MAG54</strain>
    </source>
</reference>
<dbReference type="EMBL" id="LT158599">
    <property type="protein sequence ID" value="CVK32851.1"/>
    <property type="molecule type" value="Genomic_DNA"/>
</dbReference>
<evidence type="ECO:0000313" key="2">
    <source>
        <dbReference type="EMBL" id="CVK32851.1"/>
    </source>
</evidence>
<dbReference type="InterPro" id="IPR003779">
    <property type="entry name" value="CMD-like"/>
</dbReference>
<dbReference type="SUPFAM" id="SSF69118">
    <property type="entry name" value="AhpD-like"/>
    <property type="match status" value="1"/>
</dbReference>
<dbReference type="Gene3D" id="1.20.1290.10">
    <property type="entry name" value="AhpD-like"/>
    <property type="match status" value="1"/>
</dbReference>
<dbReference type="KEGG" id="mema:MMAB1_1638"/>
<keyword evidence="2" id="KW-0575">Peroxidase</keyword>
<dbReference type="AlphaFoldDB" id="A0A0X3BLI1"/>
<protein>
    <submittedName>
        <fullName evidence="2">Alkylhydroperoxidase AhpD core</fullName>
    </submittedName>
    <submittedName>
        <fullName evidence="3">Carboxymuconolactone decarboxylase family protein</fullName>
    </submittedName>
</protein>
<name>A0A0X3BLI1_9EURY</name>
<dbReference type="RefSeq" id="WP_062263467.1">
    <property type="nucleotide sequence ID" value="NZ_DAIMMY010000049.1"/>
</dbReference>
<dbReference type="Proteomes" id="UP000069850">
    <property type="component" value="Chromosome 1"/>
</dbReference>
<feature type="domain" description="Carboxymuconolactone decarboxylase-like" evidence="1">
    <location>
        <begin position="51"/>
        <end position="123"/>
    </location>
</feature>
<dbReference type="GO" id="GO:0051920">
    <property type="term" value="F:peroxiredoxin activity"/>
    <property type="evidence" value="ECO:0007669"/>
    <property type="project" value="InterPro"/>
</dbReference>
<dbReference type="Proteomes" id="UP000737555">
    <property type="component" value="Unassembled WGS sequence"/>
</dbReference>
<dbReference type="PANTHER" id="PTHR33930">
    <property type="entry name" value="ALKYL HYDROPEROXIDE REDUCTASE AHPD"/>
    <property type="match status" value="1"/>
</dbReference>
<reference evidence="2 4" key="1">
    <citation type="submission" date="2016-01" db="EMBL/GenBank/DDBJ databases">
        <authorList>
            <person name="Manzoor S."/>
        </authorList>
    </citation>
    <scope>NUCLEOTIDE SEQUENCE [LARGE SCALE GENOMIC DNA]</scope>
    <source>
        <strain evidence="2">Methanoculleus sp MAB1</strain>
    </source>
</reference>
<dbReference type="OrthoDB" id="117259at2157"/>
<dbReference type="Pfam" id="PF02627">
    <property type="entry name" value="CMD"/>
    <property type="match status" value="1"/>
</dbReference>
<dbReference type="EMBL" id="JABMJE010000032">
    <property type="protein sequence ID" value="NQS77799.1"/>
    <property type="molecule type" value="Genomic_DNA"/>
</dbReference>